<reference evidence="2" key="1">
    <citation type="journal article" date="2019" name="Sci. Rep.">
        <title>Draft genome of Tanacetum cinerariifolium, the natural source of mosquito coil.</title>
        <authorList>
            <person name="Yamashiro T."/>
            <person name="Shiraishi A."/>
            <person name="Satake H."/>
            <person name="Nakayama K."/>
        </authorList>
    </citation>
    <scope>NUCLEOTIDE SEQUENCE</scope>
</reference>
<proteinExistence type="predicted"/>
<sequence length="132" mass="14538">MVEPQSLDHVFNFPADDPILDLKDDPVLDFEEDPKEEEEDMEVEENIPPVAALHAGSPPISPPPLPESSFDSDSAAPVTADRTKDTDALQGSVRTLVRGMATHRTKIITGRNGVDSARRRVDTFDVDIEFVK</sequence>
<evidence type="ECO:0000313" key="2">
    <source>
        <dbReference type="EMBL" id="GEU83684.1"/>
    </source>
</evidence>
<protein>
    <submittedName>
        <fullName evidence="2">Uncharacterized protein</fullName>
    </submittedName>
</protein>
<organism evidence="2">
    <name type="scientific">Tanacetum cinerariifolium</name>
    <name type="common">Dalmatian daisy</name>
    <name type="synonym">Chrysanthemum cinerariifolium</name>
    <dbReference type="NCBI Taxonomy" id="118510"/>
    <lineage>
        <taxon>Eukaryota</taxon>
        <taxon>Viridiplantae</taxon>
        <taxon>Streptophyta</taxon>
        <taxon>Embryophyta</taxon>
        <taxon>Tracheophyta</taxon>
        <taxon>Spermatophyta</taxon>
        <taxon>Magnoliopsida</taxon>
        <taxon>eudicotyledons</taxon>
        <taxon>Gunneridae</taxon>
        <taxon>Pentapetalae</taxon>
        <taxon>asterids</taxon>
        <taxon>campanulids</taxon>
        <taxon>Asterales</taxon>
        <taxon>Asteraceae</taxon>
        <taxon>Asteroideae</taxon>
        <taxon>Anthemideae</taxon>
        <taxon>Anthemidinae</taxon>
        <taxon>Tanacetum</taxon>
    </lineage>
</organism>
<feature type="compositionally biased region" description="Acidic residues" evidence="1">
    <location>
        <begin position="27"/>
        <end position="45"/>
    </location>
</feature>
<feature type="region of interest" description="Disordered" evidence="1">
    <location>
        <begin position="1"/>
        <end position="92"/>
    </location>
</feature>
<gene>
    <name evidence="2" type="ORF">Tci_055662</name>
</gene>
<dbReference type="EMBL" id="BKCJ010008731">
    <property type="protein sequence ID" value="GEU83684.1"/>
    <property type="molecule type" value="Genomic_DNA"/>
</dbReference>
<accession>A0A6L2NGK4</accession>
<name>A0A6L2NGK4_TANCI</name>
<dbReference type="AlphaFoldDB" id="A0A6L2NGK4"/>
<comment type="caution">
    <text evidence="2">The sequence shown here is derived from an EMBL/GenBank/DDBJ whole genome shotgun (WGS) entry which is preliminary data.</text>
</comment>
<evidence type="ECO:0000256" key="1">
    <source>
        <dbReference type="SAM" id="MobiDB-lite"/>
    </source>
</evidence>